<organism evidence="2 3">
    <name type="scientific">Solanum bulbocastanum</name>
    <name type="common">Wild potato</name>
    <dbReference type="NCBI Taxonomy" id="147425"/>
    <lineage>
        <taxon>Eukaryota</taxon>
        <taxon>Viridiplantae</taxon>
        <taxon>Streptophyta</taxon>
        <taxon>Embryophyta</taxon>
        <taxon>Tracheophyta</taxon>
        <taxon>Spermatophyta</taxon>
        <taxon>Magnoliopsida</taxon>
        <taxon>eudicotyledons</taxon>
        <taxon>Gunneridae</taxon>
        <taxon>Pentapetalae</taxon>
        <taxon>asterids</taxon>
        <taxon>lamiids</taxon>
        <taxon>Solanales</taxon>
        <taxon>Solanaceae</taxon>
        <taxon>Solanoideae</taxon>
        <taxon>Solaneae</taxon>
        <taxon>Solanum</taxon>
    </lineage>
</organism>
<evidence type="ECO:0000256" key="1">
    <source>
        <dbReference type="SAM" id="MobiDB-lite"/>
    </source>
</evidence>
<feature type="region of interest" description="Disordered" evidence="1">
    <location>
        <begin position="1"/>
        <end position="38"/>
    </location>
</feature>
<sequence>MARISKTGGRGQQIHIGTQKSKMGKQGIPQTADAKKTKNVNVLQGITPLELGSSSMENMPMGSLRGTPLGRNEGSGDTQIGKHSSGKASWADIVKEEAEKMDEGDKSNQEYPTEVRFENEVGKIIEQKIEYE</sequence>
<accession>A0AAN8T6Q1</accession>
<protein>
    <submittedName>
        <fullName evidence="2">Uncharacterized protein</fullName>
    </submittedName>
</protein>
<evidence type="ECO:0000313" key="3">
    <source>
        <dbReference type="Proteomes" id="UP001371456"/>
    </source>
</evidence>
<comment type="caution">
    <text evidence="2">The sequence shown here is derived from an EMBL/GenBank/DDBJ whole genome shotgun (WGS) entry which is preliminary data.</text>
</comment>
<keyword evidence="3" id="KW-1185">Reference proteome</keyword>
<proteinExistence type="predicted"/>
<gene>
    <name evidence="2" type="ORF">RDI58_021691</name>
</gene>
<reference evidence="2 3" key="1">
    <citation type="submission" date="2024-02" db="EMBL/GenBank/DDBJ databases">
        <title>de novo genome assembly of Solanum bulbocastanum strain 11H21.</title>
        <authorList>
            <person name="Hosaka A.J."/>
        </authorList>
    </citation>
    <scope>NUCLEOTIDE SEQUENCE [LARGE SCALE GENOMIC DNA]</scope>
    <source>
        <tissue evidence="2">Young leaves</tissue>
    </source>
</reference>
<feature type="region of interest" description="Disordered" evidence="1">
    <location>
        <begin position="51"/>
        <end position="89"/>
    </location>
</feature>
<dbReference type="EMBL" id="JBANQN010000009">
    <property type="protein sequence ID" value="KAK6779507.1"/>
    <property type="molecule type" value="Genomic_DNA"/>
</dbReference>
<evidence type="ECO:0000313" key="2">
    <source>
        <dbReference type="EMBL" id="KAK6779507.1"/>
    </source>
</evidence>
<dbReference type="AlphaFoldDB" id="A0AAN8T6Q1"/>
<dbReference type="Proteomes" id="UP001371456">
    <property type="component" value="Unassembled WGS sequence"/>
</dbReference>
<name>A0AAN8T6Q1_SOLBU</name>